<dbReference type="Proteomes" id="UP000469452">
    <property type="component" value="Unassembled WGS sequence"/>
</dbReference>
<feature type="transmembrane region" description="Helical" evidence="2">
    <location>
        <begin position="659"/>
        <end position="678"/>
    </location>
</feature>
<feature type="compositionally biased region" description="Polar residues" evidence="1">
    <location>
        <begin position="559"/>
        <end position="579"/>
    </location>
</feature>
<dbReference type="InterPro" id="IPR031390">
    <property type="entry name" value="OFCC1"/>
</dbReference>
<evidence type="ECO:0000256" key="2">
    <source>
        <dbReference type="SAM" id="Phobius"/>
    </source>
</evidence>
<dbReference type="EMBL" id="VJMI01015761">
    <property type="protein sequence ID" value="KAF0724088.1"/>
    <property type="molecule type" value="Genomic_DNA"/>
</dbReference>
<dbReference type="PANTHER" id="PTHR33862:SF3">
    <property type="entry name" value="OROFACIAL CLEFT 1 CANDIDATE GENE 1 PROTEIN"/>
    <property type="match status" value="1"/>
</dbReference>
<feature type="transmembrane region" description="Helical" evidence="2">
    <location>
        <begin position="690"/>
        <end position="710"/>
    </location>
</feature>
<dbReference type="VEuPathDB" id="FungiDB:H257_00125"/>
<keyword evidence="2" id="KW-1133">Transmembrane helix</keyword>
<feature type="compositionally biased region" description="Polar residues" evidence="1">
    <location>
        <begin position="471"/>
        <end position="486"/>
    </location>
</feature>
<protein>
    <submittedName>
        <fullName evidence="3">Uncharacterized protein</fullName>
    </submittedName>
</protein>
<keyword evidence="2" id="KW-0812">Transmembrane</keyword>
<feature type="region of interest" description="Disordered" evidence="1">
    <location>
        <begin position="1"/>
        <end position="54"/>
    </location>
</feature>
<feature type="compositionally biased region" description="Polar residues" evidence="1">
    <location>
        <begin position="44"/>
        <end position="53"/>
    </location>
</feature>
<name>A0A6A5A1I9_APHAT</name>
<proteinExistence type="predicted"/>
<feature type="transmembrane region" description="Helical" evidence="2">
    <location>
        <begin position="820"/>
        <end position="845"/>
    </location>
</feature>
<evidence type="ECO:0000256" key="1">
    <source>
        <dbReference type="SAM" id="MobiDB-lite"/>
    </source>
</evidence>
<comment type="caution">
    <text evidence="3">The sequence shown here is derived from an EMBL/GenBank/DDBJ whole genome shotgun (WGS) entry which is preliminary data.</text>
</comment>
<evidence type="ECO:0000313" key="4">
    <source>
        <dbReference type="Proteomes" id="UP000469452"/>
    </source>
</evidence>
<feature type="transmembrane region" description="Helical" evidence="2">
    <location>
        <begin position="722"/>
        <end position="743"/>
    </location>
</feature>
<dbReference type="AlphaFoldDB" id="A0A6A5A1I9"/>
<gene>
    <name evidence="3" type="ORF">AaE_009813</name>
</gene>
<accession>A0A6A5A1I9</accession>
<feature type="region of interest" description="Disordered" evidence="1">
    <location>
        <begin position="454"/>
        <end position="541"/>
    </location>
</feature>
<keyword evidence="2" id="KW-0472">Membrane</keyword>
<feature type="transmembrane region" description="Helical" evidence="2">
    <location>
        <begin position="755"/>
        <end position="775"/>
    </location>
</feature>
<evidence type="ECO:0000313" key="3">
    <source>
        <dbReference type="EMBL" id="KAF0724088.1"/>
    </source>
</evidence>
<organism evidence="3 4">
    <name type="scientific">Aphanomyces astaci</name>
    <name type="common">Crayfish plague agent</name>
    <dbReference type="NCBI Taxonomy" id="112090"/>
    <lineage>
        <taxon>Eukaryota</taxon>
        <taxon>Sar</taxon>
        <taxon>Stramenopiles</taxon>
        <taxon>Oomycota</taxon>
        <taxon>Saprolegniomycetes</taxon>
        <taxon>Saprolegniales</taxon>
        <taxon>Verrucalvaceae</taxon>
        <taxon>Aphanomyces</taxon>
    </lineage>
</organism>
<feature type="region of interest" description="Disordered" evidence="1">
    <location>
        <begin position="559"/>
        <end position="585"/>
    </location>
</feature>
<dbReference type="PANTHER" id="PTHR33862">
    <property type="entry name" value="OROFACIAL CLEFT 1 CANDIDATE GENE 1 PROTEIN"/>
    <property type="match status" value="1"/>
</dbReference>
<feature type="compositionally biased region" description="Basic and acidic residues" evidence="1">
    <location>
        <begin position="522"/>
        <end position="538"/>
    </location>
</feature>
<reference evidence="3 4" key="1">
    <citation type="submission" date="2019-06" db="EMBL/GenBank/DDBJ databases">
        <title>Genomics analysis of Aphanomyces spp. identifies a new class of oomycete effector associated with host adaptation.</title>
        <authorList>
            <person name="Gaulin E."/>
        </authorList>
    </citation>
    <scope>NUCLEOTIDE SEQUENCE [LARGE SCALE GENOMIC DNA]</scope>
    <source>
        <strain evidence="3 4">E</strain>
    </source>
</reference>
<sequence length="988" mass="112106">MSRTNIGVVFQVNRHPPPARPLREQRPPTQPRQMVSNGDEPIRPSTNMQSQQQEGDDDFEALLMAPTVPAPDTSTDHDVIDQVQEDSKTHLLKAYVDDFDGVVPAAEVVVASIPLEVVQQREIQLERARIQRAQQLHMSDVNNCEWIVPYKEQKARDRLAEEAIAHTKKMAAKELQSLQVVNLQSKSLWHVYHQAETHLKNVLAQQQAHVQHMYGTMSSPSSSSHTRRRYRTEWASIPQPIEIHVHMLRAVKDKLPQGHYVLLATLYDRLGGSPISWSVAGDRGIGTALPGLTTPLSHRGHFYNTELPVDQNVYVVCPPQHELRPANVVVFEMYLLSGANATKDAVVGWGVLPVCNADFDVLAGRFKVPLIRGDVDHTITKFHEIEHMYLTDLSSWLCNMYVTVRHLPRERLDATGMLQREYDVEVDVMNQLLKLESTDRDLLAQGTYDDDIHVQARREQSSSSRRRRRPQNQLTPTPVSFSNTVSWGKDAAKVKTRRRTKPRHASTKVTPIDADAAANDADDNRHDMFHHDDEDNSKPYKSRSWRQWFRRRWRRRQGSKASRSDLLSQTPQEATTTTRDLFLDKHDDDDDKDMLDDPFPPADAPEPAHAQTWEGFTFATNQYIGDEVAKHTRFQTARKLRYLKQELFADMGFNKATTMQFWLMVVFLCLALWLRVYVHYLGQWLYLRAVNVPVFAFNPQMLTVVLKYTWNTVPTPTEIGVIAVGVVFNIATFIGLMGIASACQKLLGEFPDIGSRFIACFGLATVFDPMLVLAIDLVQHNYDCASIGECKDPSSSSCRCAEGDAFKLYQRFKSEEGTGVVGAVLTLLVYGFLMSVAAVVFYTYLLHFHMNGRMLDVYRRIHAREGVFFVPNDFEVSDADVAALCDRAARWKSMTGTQRKTAVCEYELRDPLDPAFVETTVHIAIFNLELDGSRQLYRHFIKNPDGEILEVFGTISDSLGSQYAALESALFQTAPPEHDTHMGLFDAL</sequence>
<feature type="compositionally biased region" description="Basic residues" evidence="1">
    <location>
        <begin position="494"/>
        <end position="506"/>
    </location>
</feature>